<keyword evidence="2" id="KW-0238">DNA-binding</keyword>
<reference evidence="5 6" key="1">
    <citation type="journal article" date="2024" name="Chem. Sci.">
        <title>Discovery of megapolipeptins by genome mining of a Burkholderiales bacteria collection.</title>
        <authorList>
            <person name="Paulo B.S."/>
            <person name="Recchia M.J.J."/>
            <person name="Lee S."/>
            <person name="Fergusson C.H."/>
            <person name="Romanowski S.B."/>
            <person name="Hernandez A."/>
            <person name="Krull N."/>
            <person name="Liu D.Y."/>
            <person name="Cavanagh H."/>
            <person name="Bos A."/>
            <person name="Gray C.A."/>
            <person name="Murphy B.T."/>
            <person name="Linington R.G."/>
            <person name="Eustaquio A.S."/>
        </authorList>
    </citation>
    <scope>NUCLEOTIDE SEQUENCE [LARGE SCALE GENOMIC DNA]</scope>
    <source>
        <strain evidence="5 6">RL21-008-BIB-B</strain>
    </source>
</reference>
<sequence length="256" mass="28966">MTTKPLLQPADEASRRPALRLAETVYEKLRDDIFAFRLLPGDRFAENDVAERLQVSRTPVREALMRLQSEGLVRGYFRNGWEVVPIDFSRFAALYDLREMIELHAVRRLCDPGRPASARDTLLAEAGAIWRVTARKRSKDGLAVAALDEQFHLMLVAAAGNPETDAVYRQVTEHIRIMRRLDFAYGDCIADTYNEHVAILDAIAEGDTTQAGALVERHIKDSHAVVEQITIDRLEHVRTEMAQHPSPAPARRKRFG</sequence>
<organism evidence="5 6">
    <name type="scientific">Herbaspirillum rhizosphaerae</name>
    <dbReference type="NCBI Taxonomy" id="346179"/>
    <lineage>
        <taxon>Bacteria</taxon>
        <taxon>Pseudomonadati</taxon>
        <taxon>Pseudomonadota</taxon>
        <taxon>Betaproteobacteria</taxon>
        <taxon>Burkholderiales</taxon>
        <taxon>Oxalobacteraceae</taxon>
        <taxon>Herbaspirillum</taxon>
    </lineage>
</organism>
<keyword evidence="6" id="KW-1185">Reference proteome</keyword>
<dbReference type="InterPro" id="IPR036390">
    <property type="entry name" value="WH_DNA-bd_sf"/>
</dbReference>
<dbReference type="InterPro" id="IPR036388">
    <property type="entry name" value="WH-like_DNA-bd_sf"/>
</dbReference>
<dbReference type="Gene3D" id="1.20.120.530">
    <property type="entry name" value="GntR ligand-binding domain-like"/>
    <property type="match status" value="1"/>
</dbReference>
<dbReference type="EMBL" id="JAQQFR010000014">
    <property type="protein sequence ID" value="MFL9880693.1"/>
    <property type="molecule type" value="Genomic_DNA"/>
</dbReference>
<evidence type="ECO:0000313" key="5">
    <source>
        <dbReference type="EMBL" id="MFL9880693.1"/>
    </source>
</evidence>
<evidence type="ECO:0000256" key="1">
    <source>
        <dbReference type="ARBA" id="ARBA00023015"/>
    </source>
</evidence>
<dbReference type="InterPro" id="IPR011711">
    <property type="entry name" value="GntR_C"/>
</dbReference>
<dbReference type="PROSITE" id="PS50949">
    <property type="entry name" value="HTH_GNTR"/>
    <property type="match status" value="1"/>
</dbReference>
<dbReference type="SUPFAM" id="SSF48008">
    <property type="entry name" value="GntR ligand-binding domain-like"/>
    <property type="match status" value="1"/>
</dbReference>
<dbReference type="SUPFAM" id="SSF46785">
    <property type="entry name" value="Winged helix' DNA-binding domain"/>
    <property type="match status" value="1"/>
</dbReference>
<dbReference type="Gene3D" id="1.10.10.10">
    <property type="entry name" value="Winged helix-like DNA-binding domain superfamily/Winged helix DNA-binding domain"/>
    <property type="match status" value="1"/>
</dbReference>
<protein>
    <submittedName>
        <fullName evidence="5">GntR family transcriptional regulator</fullName>
    </submittedName>
</protein>
<dbReference type="PANTHER" id="PTHR43537:SF45">
    <property type="entry name" value="GNTR FAMILY REGULATORY PROTEIN"/>
    <property type="match status" value="1"/>
</dbReference>
<dbReference type="Proteomes" id="UP001629214">
    <property type="component" value="Unassembled WGS sequence"/>
</dbReference>
<comment type="caution">
    <text evidence="5">The sequence shown here is derived from an EMBL/GenBank/DDBJ whole genome shotgun (WGS) entry which is preliminary data.</text>
</comment>
<evidence type="ECO:0000259" key="4">
    <source>
        <dbReference type="PROSITE" id="PS50949"/>
    </source>
</evidence>
<evidence type="ECO:0000256" key="2">
    <source>
        <dbReference type="ARBA" id="ARBA00023125"/>
    </source>
</evidence>
<evidence type="ECO:0000313" key="6">
    <source>
        <dbReference type="Proteomes" id="UP001629214"/>
    </source>
</evidence>
<evidence type="ECO:0000256" key="3">
    <source>
        <dbReference type="ARBA" id="ARBA00023163"/>
    </source>
</evidence>
<proteinExistence type="predicted"/>
<dbReference type="RefSeq" id="WP_408169709.1">
    <property type="nucleotide sequence ID" value="NZ_JAQQFR010000014.1"/>
</dbReference>
<feature type="domain" description="HTH gntR-type" evidence="4">
    <location>
        <begin position="19"/>
        <end position="86"/>
    </location>
</feature>
<dbReference type="Pfam" id="PF00392">
    <property type="entry name" value="GntR"/>
    <property type="match status" value="1"/>
</dbReference>
<dbReference type="CDD" id="cd07377">
    <property type="entry name" value="WHTH_GntR"/>
    <property type="match status" value="1"/>
</dbReference>
<keyword evidence="1" id="KW-0805">Transcription regulation</keyword>
<dbReference type="SMART" id="SM00345">
    <property type="entry name" value="HTH_GNTR"/>
    <property type="match status" value="1"/>
</dbReference>
<dbReference type="SMART" id="SM00895">
    <property type="entry name" value="FCD"/>
    <property type="match status" value="1"/>
</dbReference>
<gene>
    <name evidence="5" type="ORF">PQR63_20010</name>
</gene>
<accession>A0ABW8ZEF9</accession>
<name>A0ABW8ZEF9_9BURK</name>
<keyword evidence="3" id="KW-0804">Transcription</keyword>
<dbReference type="InterPro" id="IPR008920">
    <property type="entry name" value="TF_FadR/GntR_C"/>
</dbReference>
<dbReference type="PANTHER" id="PTHR43537">
    <property type="entry name" value="TRANSCRIPTIONAL REGULATOR, GNTR FAMILY"/>
    <property type="match status" value="1"/>
</dbReference>
<dbReference type="InterPro" id="IPR000524">
    <property type="entry name" value="Tscrpt_reg_HTH_GntR"/>
</dbReference>
<dbReference type="Pfam" id="PF07729">
    <property type="entry name" value="FCD"/>
    <property type="match status" value="1"/>
</dbReference>
<dbReference type="PRINTS" id="PR00035">
    <property type="entry name" value="HTHGNTR"/>
</dbReference>